<keyword evidence="4 7" id="KW-0328">Glycosyltransferase</keyword>
<keyword evidence="10" id="KW-1185">Reference proteome</keyword>
<evidence type="ECO:0000256" key="3">
    <source>
        <dbReference type="ARBA" id="ARBA00008919"/>
    </source>
</evidence>
<dbReference type="PANTHER" id="PTHR48438">
    <property type="entry name" value="ALPHA-(1,3)-FUCOSYLTRANSFERASE C-RELATED"/>
    <property type="match status" value="1"/>
</dbReference>
<dbReference type="EMBL" id="UYYB01134678">
    <property type="protein sequence ID" value="VDM84947.1"/>
    <property type="molecule type" value="Genomic_DNA"/>
</dbReference>
<comment type="pathway">
    <text evidence="2">Protein modification; protein glycosylation.</text>
</comment>
<dbReference type="GO" id="GO:0032580">
    <property type="term" value="C:Golgi cisterna membrane"/>
    <property type="evidence" value="ECO:0007669"/>
    <property type="project" value="UniProtKB-SubCell"/>
</dbReference>
<dbReference type="InterPro" id="IPR001503">
    <property type="entry name" value="Glyco_trans_10"/>
</dbReference>
<comment type="subcellular location">
    <subcellularLocation>
        <location evidence="1">Golgi apparatus membrane</location>
        <topology evidence="1">Single-pass type II membrane protein</topology>
    </subcellularLocation>
    <subcellularLocation>
        <location evidence="7">Golgi apparatus</location>
        <location evidence="7">Golgi stack membrane</location>
        <topology evidence="7">Single-pass type II membrane protein</topology>
    </subcellularLocation>
</comment>
<dbReference type="GO" id="GO:0000139">
    <property type="term" value="C:Golgi membrane"/>
    <property type="evidence" value="ECO:0007669"/>
    <property type="project" value="UniProtKB-SubCell"/>
</dbReference>
<dbReference type="AlphaFoldDB" id="A0A3P7K970"/>
<feature type="domain" description="Fucosyltransferase C-terminal" evidence="8">
    <location>
        <begin position="3"/>
        <end position="113"/>
    </location>
</feature>
<evidence type="ECO:0000256" key="1">
    <source>
        <dbReference type="ARBA" id="ARBA00004323"/>
    </source>
</evidence>
<evidence type="ECO:0000256" key="4">
    <source>
        <dbReference type="ARBA" id="ARBA00022676"/>
    </source>
</evidence>
<reference evidence="9 10" key="1">
    <citation type="submission" date="2018-11" db="EMBL/GenBank/DDBJ databases">
        <authorList>
            <consortium name="Pathogen Informatics"/>
        </authorList>
    </citation>
    <scope>NUCLEOTIDE SEQUENCE [LARGE SCALE GENOMIC DNA]</scope>
</reference>
<evidence type="ECO:0000259" key="8">
    <source>
        <dbReference type="Pfam" id="PF00852"/>
    </source>
</evidence>
<accession>A0A3P7K970</accession>
<dbReference type="SUPFAM" id="SSF53756">
    <property type="entry name" value="UDP-Glycosyltransferase/glycogen phosphorylase"/>
    <property type="match status" value="1"/>
</dbReference>
<proteinExistence type="inferred from homology"/>
<dbReference type="GO" id="GO:0008417">
    <property type="term" value="F:fucosyltransferase activity"/>
    <property type="evidence" value="ECO:0007669"/>
    <property type="project" value="InterPro"/>
</dbReference>
<gene>
    <name evidence="9" type="ORF">SVUK_LOCUS19945</name>
</gene>
<dbReference type="EC" id="2.4.1.-" evidence="7"/>
<evidence type="ECO:0000256" key="2">
    <source>
        <dbReference type="ARBA" id="ARBA00004922"/>
    </source>
</evidence>
<dbReference type="UniPathway" id="UPA00378"/>
<keyword evidence="7" id="KW-0812">Transmembrane</keyword>
<organism evidence="9 10">
    <name type="scientific">Strongylus vulgaris</name>
    <name type="common">Blood worm</name>
    <dbReference type="NCBI Taxonomy" id="40348"/>
    <lineage>
        <taxon>Eukaryota</taxon>
        <taxon>Metazoa</taxon>
        <taxon>Ecdysozoa</taxon>
        <taxon>Nematoda</taxon>
        <taxon>Chromadorea</taxon>
        <taxon>Rhabditida</taxon>
        <taxon>Rhabditina</taxon>
        <taxon>Rhabditomorpha</taxon>
        <taxon>Strongyloidea</taxon>
        <taxon>Strongylidae</taxon>
        <taxon>Strongylus</taxon>
    </lineage>
</organism>
<dbReference type="InterPro" id="IPR038577">
    <property type="entry name" value="GT10-like_C_sf"/>
</dbReference>
<evidence type="ECO:0000313" key="10">
    <source>
        <dbReference type="Proteomes" id="UP000270094"/>
    </source>
</evidence>
<dbReference type="OrthoDB" id="5790915at2759"/>
<keyword evidence="7" id="KW-0472">Membrane</keyword>
<keyword evidence="5 7" id="KW-0808">Transferase</keyword>
<dbReference type="Pfam" id="PF00852">
    <property type="entry name" value="Glyco_transf_10"/>
    <property type="match status" value="1"/>
</dbReference>
<comment type="similarity">
    <text evidence="3 7">Belongs to the glycosyltransferase 10 family.</text>
</comment>
<sequence length="132" mass="15682">IKPILASHRFYISFENSICNDYITEKYFLRLSQLLVPVVLKRKILEDLGLPSDTFIALDDFGSIRELGKYLNKLRVHDKLYARYFNWTKTLAKPLIYRSDALCKICEDIYNGDRFEMRNIVDYYMNKAQCVH</sequence>
<dbReference type="Gene3D" id="3.40.50.11660">
    <property type="entry name" value="Glycosyl transferase family 10, C-terminal domain"/>
    <property type="match status" value="1"/>
</dbReference>
<dbReference type="PANTHER" id="PTHR48438:SF1">
    <property type="entry name" value="ALPHA-(1,3)-FUCOSYLTRANSFERASE C-RELATED"/>
    <property type="match status" value="1"/>
</dbReference>
<evidence type="ECO:0000256" key="7">
    <source>
        <dbReference type="RuleBase" id="RU003832"/>
    </source>
</evidence>
<dbReference type="Proteomes" id="UP000270094">
    <property type="component" value="Unassembled WGS sequence"/>
</dbReference>
<dbReference type="InterPro" id="IPR055270">
    <property type="entry name" value="Glyco_tran_10_C"/>
</dbReference>
<feature type="non-terminal residue" evidence="9">
    <location>
        <position position="1"/>
    </location>
</feature>
<evidence type="ECO:0000256" key="6">
    <source>
        <dbReference type="ARBA" id="ARBA00023034"/>
    </source>
</evidence>
<evidence type="ECO:0000313" key="9">
    <source>
        <dbReference type="EMBL" id="VDM84947.1"/>
    </source>
</evidence>
<evidence type="ECO:0000256" key="5">
    <source>
        <dbReference type="ARBA" id="ARBA00022679"/>
    </source>
</evidence>
<keyword evidence="6 7" id="KW-0333">Golgi apparatus</keyword>
<protein>
    <recommendedName>
        <fullName evidence="7">Fucosyltransferase</fullName>
        <ecNumber evidence="7">2.4.1.-</ecNumber>
    </recommendedName>
</protein>
<name>A0A3P7K970_STRVU</name>